<evidence type="ECO:0000313" key="15">
    <source>
        <dbReference type="Proteomes" id="UP000622648"/>
    </source>
</evidence>
<evidence type="ECO:0000256" key="7">
    <source>
        <dbReference type="ARBA" id="ARBA00022840"/>
    </source>
</evidence>
<dbReference type="SUPFAM" id="SSF55874">
    <property type="entry name" value="ATPase domain of HSP90 chaperone/DNA topoisomerase II/histidine kinase"/>
    <property type="match status" value="1"/>
</dbReference>
<feature type="chain" id="PRO_5020506375" description="histidine kinase" evidence="10">
    <location>
        <begin position="22"/>
        <end position="626"/>
    </location>
</feature>
<keyword evidence="5" id="KW-0547">Nucleotide-binding</keyword>
<dbReference type="EMBL" id="BMJO01000004">
    <property type="protein sequence ID" value="GGE58132.1"/>
    <property type="molecule type" value="Genomic_DNA"/>
</dbReference>
<feature type="signal peptide" evidence="10">
    <location>
        <begin position="1"/>
        <end position="21"/>
    </location>
</feature>
<evidence type="ECO:0000256" key="4">
    <source>
        <dbReference type="ARBA" id="ARBA00022679"/>
    </source>
</evidence>
<evidence type="ECO:0000256" key="3">
    <source>
        <dbReference type="ARBA" id="ARBA00022553"/>
    </source>
</evidence>
<dbReference type="GO" id="GO:0016020">
    <property type="term" value="C:membrane"/>
    <property type="evidence" value="ECO:0007669"/>
    <property type="project" value="InterPro"/>
</dbReference>
<dbReference type="EC" id="2.7.13.3" evidence="2"/>
<dbReference type="CDD" id="cd16917">
    <property type="entry name" value="HATPase_UhpB-NarQ-NarX-like"/>
    <property type="match status" value="1"/>
</dbReference>
<dbReference type="PANTHER" id="PTHR24421:SF10">
    <property type="entry name" value="NITRATE_NITRITE SENSOR PROTEIN NARQ"/>
    <property type="match status" value="1"/>
</dbReference>
<feature type="transmembrane region" description="Helical" evidence="9">
    <location>
        <begin position="192"/>
        <end position="210"/>
    </location>
</feature>
<evidence type="ECO:0000256" key="6">
    <source>
        <dbReference type="ARBA" id="ARBA00022777"/>
    </source>
</evidence>
<dbReference type="InterPro" id="IPR011712">
    <property type="entry name" value="Sig_transdc_His_kin_sub3_dim/P"/>
</dbReference>
<keyword evidence="9" id="KW-0472">Membrane</keyword>
<dbReference type="GO" id="GO:0046983">
    <property type="term" value="F:protein dimerization activity"/>
    <property type="evidence" value="ECO:0007669"/>
    <property type="project" value="InterPro"/>
</dbReference>
<dbReference type="Proteomes" id="UP000622648">
    <property type="component" value="Unassembled WGS sequence"/>
</dbReference>
<evidence type="ECO:0000256" key="9">
    <source>
        <dbReference type="SAM" id="Phobius"/>
    </source>
</evidence>
<keyword evidence="3" id="KW-0597">Phosphoprotein</keyword>
<name>A0A4R2HH98_9SPHI</name>
<dbReference type="Pfam" id="PF07695">
    <property type="entry name" value="7TMR-DISM_7TM"/>
    <property type="match status" value="1"/>
</dbReference>
<dbReference type="InterPro" id="IPR050482">
    <property type="entry name" value="Sensor_HK_TwoCompSys"/>
</dbReference>
<feature type="transmembrane region" description="Helical" evidence="9">
    <location>
        <begin position="253"/>
        <end position="273"/>
    </location>
</feature>
<dbReference type="PROSITE" id="PS50109">
    <property type="entry name" value="HIS_KIN"/>
    <property type="match status" value="1"/>
</dbReference>
<dbReference type="OrthoDB" id="9760839at2"/>
<evidence type="ECO:0000256" key="8">
    <source>
        <dbReference type="ARBA" id="ARBA00023012"/>
    </source>
</evidence>
<sequence>MNKILFSPILLLFLFVSLCSAQTGNPILIDTAKKFSISKHGYFYEDKHLNLTIDSIVSYKAANKLLPLTPGKVFSKGYTQSYYWIAFDVENTLNQSVHLMFKEHSSSINQLQLYKLDDLGKIHPLGLTGDHFPFKQRPYRNRSFIYPMVLAAHEKATFFLWADKRGQNLYMPMSIGRDVDIIQAEIPQHTLFGFYTGVFVFAMIFNLLLFASVRDNIHLYYAIYIFCMLIFILEEEGLAFQWIYPNLPGLQDYMRLIMASLSCGLLIQVMQLFVNQNESNSRMFRFTNYYKRFCWVMAIIPILMLFKSFIILEKIVFYINNFLALLTVIVIIICVVERIKAGYKLGWYYFIATVMLLLGVFNYIFNTLGITNFNLLKPNGLVVGLTAEIIFLSFALTQRYNFLKKEKEILLEEKSKHQVDLADGIFNAQEDERTRLARDLHDDLGGTLSIIKLNITAFQHKVLQLTDDERVFYDKTISMIEKACLDLREISHNLMPKNFEQSGLIEILKENFRTLNESGKIKFDFVFQLGHPIESTMEVTIYRMVNELINNIIRHSYASKATIQILSFDEHISIMAEDNGIGYNPDTDKKGIGIQNILSRVKYLNGKILVDSNQNGTTTTIDIPLK</sequence>
<dbReference type="GO" id="GO:0000155">
    <property type="term" value="F:phosphorelay sensor kinase activity"/>
    <property type="evidence" value="ECO:0007669"/>
    <property type="project" value="InterPro"/>
</dbReference>
<dbReference type="Gene3D" id="3.30.565.10">
    <property type="entry name" value="Histidine kinase-like ATPase, C-terminal domain"/>
    <property type="match status" value="1"/>
</dbReference>
<dbReference type="EMBL" id="SLWO01000003">
    <property type="protein sequence ID" value="TCO26996.1"/>
    <property type="molecule type" value="Genomic_DNA"/>
</dbReference>
<dbReference type="Gene3D" id="2.60.40.2380">
    <property type="match status" value="1"/>
</dbReference>
<dbReference type="InterPro" id="IPR011622">
    <property type="entry name" value="7TMR_DISM_rcpt_extracell_dom2"/>
</dbReference>
<keyword evidence="7" id="KW-0067">ATP-binding</keyword>
<dbReference type="InterPro" id="IPR003594">
    <property type="entry name" value="HATPase_dom"/>
</dbReference>
<reference evidence="15" key="2">
    <citation type="journal article" date="2019" name="Int. J. Syst. Evol. Microbiol.">
        <title>The Global Catalogue of Microorganisms (GCM) 10K type strain sequencing project: providing services to taxonomists for standard genome sequencing and annotation.</title>
        <authorList>
            <consortium name="The Broad Institute Genomics Platform"/>
            <consortium name="The Broad Institute Genome Sequencing Center for Infectious Disease"/>
            <person name="Wu L."/>
            <person name="Ma J."/>
        </authorList>
    </citation>
    <scope>NUCLEOTIDE SEQUENCE [LARGE SCALE GENOMIC DNA]</scope>
    <source>
        <strain evidence="15">CGMCC 1.15644</strain>
    </source>
</reference>
<dbReference type="InterPro" id="IPR036890">
    <property type="entry name" value="HATPase_C_sf"/>
</dbReference>
<dbReference type="PANTHER" id="PTHR24421">
    <property type="entry name" value="NITRATE/NITRITE SENSOR PROTEIN NARX-RELATED"/>
    <property type="match status" value="1"/>
</dbReference>
<reference evidence="12" key="4">
    <citation type="submission" date="2024-05" db="EMBL/GenBank/DDBJ databases">
        <authorList>
            <person name="Sun Q."/>
            <person name="Zhou Y."/>
        </authorList>
    </citation>
    <scope>NUCLEOTIDE SEQUENCE</scope>
    <source>
        <strain evidence="12">CGMCC 1.15644</strain>
    </source>
</reference>
<comment type="caution">
    <text evidence="13">The sequence shown here is derived from an EMBL/GenBank/DDBJ whole genome shotgun (WGS) entry which is preliminary data.</text>
</comment>
<evidence type="ECO:0000259" key="11">
    <source>
        <dbReference type="PROSITE" id="PS50109"/>
    </source>
</evidence>
<dbReference type="InterPro" id="IPR011623">
    <property type="entry name" value="7TMR_DISM_rcpt_extracell_dom1"/>
</dbReference>
<keyword evidence="8" id="KW-0902">Two-component regulatory system</keyword>
<feature type="domain" description="Histidine kinase" evidence="11">
    <location>
        <begin position="435"/>
        <end position="626"/>
    </location>
</feature>
<evidence type="ECO:0000256" key="2">
    <source>
        <dbReference type="ARBA" id="ARBA00012438"/>
    </source>
</evidence>
<evidence type="ECO:0000256" key="10">
    <source>
        <dbReference type="SAM" id="SignalP"/>
    </source>
</evidence>
<feature type="transmembrane region" description="Helical" evidence="9">
    <location>
        <begin position="217"/>
        <end position="233"/>
    </location>
</feature>
<dbReference type="Gene3D" id="1.20.5.1930">
    <property type="match status" value="1"/>
</dbReference>
<gene>
    <name evidence="13" type="ORF">EV200_103329</name>
    <name evidence="12" type="ORF">GCM10011413_25700</name>
</gene>
<dbReference type="GO" id="GO:0005524">
    <property type="term" value="F:ATP binding"/>
    <property type="evidence" value="ECO:0007669"/>
    <property type="project" value="UniProtKB-KW"/>
</dbReference>
<keyword evidence="9" id="KW-0812">Transmembrane</keyword>
<evidence type="ECO:0000256" key="1">
    <source>
        <dbReference type="ARBA" id="ARBA00000085"/>
    </source>
</evidence>
<feature type="transmembrane region" description="Helical" evidence="9">
    <location>
        <begin position="293"/>
        <end position="312"/>
    </location>
</feature>
<dbReference type="Pfam" id="PF07696">
    <property type="entry name" value="7TMR-DISMED2"/>
    <property type="match status" value="1"/>
</dbReference>
<dbReference type="Pfam" id="PF07730">
    <property type="entry name" value="HisKA_3"/>
    <property type="match status" value="1"/>
</dbReference>
<keyword evidence="10" id="KW-0732">Signal</keyword>
<evidence type="ECO:0000313" key="12">
    <source>
        <dbReference type="EMBL" id="GGE58132.1"/>
    </source>
</evidence>
<comment type="catalytic activity">
    <reaction evidence="1">
        <text>ATP + protein L-histidine = ADP + protein N-phospho-L-histidine.</text>
        <dbReference type="EC" id="2.7.13.3"/>
    </reaction>
</comment>
<dbReference type="AlphaFoldDB" id="A0A4R2HH98"/>
<feature type="transmembrane region" description="Helical" evidence="9">
    <location>
        <begin position="380"/>
        <end position="397"/>
    </location>
</feature>
<protein>
    <recommendedName>
        <fullName evidence="2">histidine kinase</fullName>
        <ecNumber evidence="2">2.7.13.3</ecNumber>
    </recommendedName>
</protein>
<accession>A0A4R2HH98</accession>
<evidence type="ECO:0000256" key="5">
    <source>
        <dbReference type="ARBA" id="ARBA00022741"/>
    </source>
</evidence>
<dbReference type="RefSeq" id="WP_132531295.1">
    <property type="nucleotide sequence ID" value="NZ_BMJO01000004.1"/>
</dbReference>
<keyword evidence="4" id="KW-0808">Transferase</keyword>
<organism evidence="13 14">
    <name type="scientific">Pedobacter psychrotolerans</name>
    <dbReference type="NCBI Taxonomy" id="1843235"/>
    <lineage>
        <taxon>Bacteria</taxon>
        <taxon>Pseudomonadati</taxon>
        <taxon>Bacteroidota</taxon>
        <taxon>Sphingobacteriia</taxon>
        <taxon>Sphingobacteriales</taxon>
        <taxon>Sphingobacteriaceae</taxon>
        <taxon>Pedobacter</taxon>
    </lineage>
</organism>
<dbReference type="Proteomes" id="UP000295684">
    <property type="component" value="Unassembled WGS sequence"/>
</dbReference>
<feature type="transmembrane region" description="Helical" evidence="9">
    <location>
        <begin position="318"/>
        <end position="336"/>
    </location>
</feature>
<evidence type="ECO:0000313" key="14">
    <source>
        <dbReference type="Proteomes" id="UP000295684"/>
    </source>
</evidence>
<feature type="transmembrane region" description="Helical" evidence="9">
    <location>
        <begin position="348"/>
        <end position="368"/>
    </location>
</feature>
<reference evidence="13 14" key="3">
    <citation type="submission" date="2019-03" db="EMBL/GenBank/DDBJ databases">
        <title>Genomic Encyclopedia of Type Strains, Phase IV (KMG-IV): sequencing the most valuable type-strain genomes for metagenomic binning, comparative biology and taxonomic classification.</title>
        <authorList>
            <person name="Goeker M."/>
        </authorList>
    </citation>
    <scope>NUCLEOTIDE SEQUENCE [LARGE SCALE GENOMIC DNA]</scope>
    <source>
        <strain evidence="13 14">DSM 103236</strain>
    </source>
</reference>
<keyword evidence="9" id="KW-1133">Transmembrane helix</keyword>
<evidence type="ECO:0000313" key="13">
    <source>
        <dbReference type="EMBL" id="TCO26996.1"/>
    </source>
</evidence>
<proteinExistence type="predicted"/>
<dbReference type="InterPro" id="IPR005467">
    <property type="entry name" value="His_kinase_dom"/>
</dbReference>
<reference evidence="12" key="1">
    <citation type="journal article" date="2014" name="Int. J. Syst. Evol. Microbiol.">
        <title>Complete genome of a new Firmicutes species belonging to the dominant human colonic microbiota ('Ruminococcus bicirculans') reveals two chromosomes and a selective capacity to utilize plant glucans.</title>
        <authorList>
            <consortium name="NISC Comparative Sequencing Program"/>
            <person name="Wegmann U."/>
            <person name="Louis P."/>
            <person name="Goesmann A."/>
            <person name="Henrissat B."/>
            <person name="Duncan S.H."/>
            <person name="Flint H.J."/>
        </authorList>
    </citation>
    <scope>NUCLEOTIDE SEQUENCE</scope>
    <source>
        <strain evidence="12">CGMCC 1.15644</strain>
    </source>
</reference>
<keyword evidence="6 13" id="KW-0418">Kinase</keyword>
<keyword evidence="15" id="KW-1185">Reference proteome</keyword>
<dbReference type="Pfam" id="PF02518">
    <property type="entry name" value="HATPase_c"/>
    <property type="match status" value="1"/>
</dbReference>